<keyword evidence="3" id="KW-0146">Chitin degradation</keyword>
<protein>
    <recommendedName>
        <fullName evidence="9">GH18 domain-containing protein</fullName>
    </recommendedName>
</protein>
<dbReference type="Proteomes" id="UP000245609">
    <property type="component" value="Unassembled WGS sequence"/>
</dbReference>
<dbReference type="GO" id="GO:0008061">
    <property type="term" value="F:chitin binding"/>
    <property type="evidence" value="ECO:0007669"/>
    <property type="project" value="InterPro"/>
</dbReference>
<dbReference type="InterPro" id="IPR011583">
    <property type="entry name" value="Chitinase_II/V-like_cat"/>
</dbReference>
<evidence type="ECO:0000256" key="2">
    <source>
        <dbReference type="ARBA" id="ARBA00022801"/>
    </source>
</evidence>
<evidence type="ECO:0000256" key="4">
    <source>
        <dbReference type="ARBA" id="ARBA00023277"/>
    </source>
</evidence>
<evidence type="ECO:0000256" key="1">
    <source>
        <dbReference type="ARBA" id="ARBA00000822"/>
    </source>
</evidence>
<comment type="catalytic activity">
    <reaction evidence="1">
        <text>Random endo-hydrolysis of N-acetyl-beta-D-glucosaminide (1-&gt;4)-beta-linkages in chitin and chitodextrins.</text>
        <dbReference type="EC" id="3.2.1.14"/>
    </reaction>
</comment>
<gene>
    <name evidence="10" type="ORF">BB560_003884</name>
</gene>
<dbReference type="SUPFAM" id="SSF54556">
    <property type="entry name" value="Chitinase insertion domain"/>
    <property type="match status" value="1"/>
</dbReference>
<keyword evidence="2 7" id="KW-0378">Hydrolase</keyword>
<evidence type="ECO:0000256" key="6">
    <source>
        <dbReference type="ARBA" id="ARBA00023326"/>
    </source>
</evidence>
<proteinExistence type="inferred from homology"/>
<evidence type="ECO:0000256" key="7">
    <source>
        <dbReference type="RuleBase" id="RU000489"/>
    </source>
</evidence>
<dbReference type="InterPro" id="IPR029070">
    <property type="entry name" value="Chitinase_insertion_sf"/>
</dbReference>
<dbReference type="Gene3D" id="3.10.50.10">
    <property type="match status" value="1"/>
</dbReference>
<dbReference type="InterPro" id="IPR050314">
    <property type="entry name" value="Glycosyl_Hydrlase_18"/>
</dbReference>
<dbReference type="PANTHER" id="PTHR11177">
    <property type="entry name" value="CHITINASE"/>
    <property type="match status" value="1"/>
</dbReference>
<dbReference type="GO" id="GO:0000272">
    <property type="term" value="P:polysaccharide catabolic process"/>
    <property type="evidence" value="ECO:0007669"/>
    <property type="project" value="UniProtKB-KW"/>
</dbReference>
<evidence type="ECO:0000256" key="8">
    <source>
        <dbReference type="RuleBase" id="RU004453"/>
    </source>
</evidence>
<dbReference type="AlphaFoldDB" id="A0A2T9ZAW5"/>
<accession>A0A2T9ZAW5</accession>
<keyword evidence="5 7" id="KW-0326">Glycosidase</keyword>
<evidence type="ECO:0000313" key="11">
    <source>
        <dbReference type="Proteomes" id="UP000245609"/>
    </source>
</evidence>
<dbReference type="PROSITE" id="PS01095">
    <property type="entry name" value="GH18_1"/>
    <property type="match status" value="1"/>
</dbReference>
<keyword evidence="4" id="KW-0119">Carbohydrate metabolism</keyword>
<dbReference type="STRING" id="133381.A0A2T9ZAW5"/>
<dbReference type="SMART" id="SM00636">
    <property type="entry name" value="Glyco_18"/>
    <property type="match status" value="1"/>
</dbReference>
<dbReference type="Gene3D" id="3.20.20.80">
    <property type="entry name" value="Glycosidases"/>
    <property type="match status" value="1"/>
</dbReference>
<dbReference type="GO" id="GO:0006032">
    <property type="term" value="P:chitin catabolic process"/>
    <property type="evidence" value="ECO:0007669"/>
    <property type="project" value="UniProtKB-KW"/>
</dbReference>
<evidence type="ECO:0000259" key="9">
    <source>
        <dbReference type="PROSITE" id="PS51910"/>
    </source>
</evidence>
<feature type="domain" description="GH18" evidence="9">
    <location>
        <begin position="5"/>
        <end position="386"/>
    </location>
</feature>
<name>A0A2T9ZAW5_9FUNG</name>
<dbReference type="InterPro" id="IPR017853">
    <property type="entry name" value="GH"/>
</dbReference>
<sequence length="408" mass="47275">MSSDFKVVGYVGNWFYYRMSPDTIPVEKLTHLIYAFATIKDNKIALSEQWLDEEKWFPGSKKPGLMNYINDKDNGIKKRNSNLKTLISVGGWTMSKEFSIVARDKHSRETFCNSVADFVEKYGFDGVDIDWEYPVEGGMSTNQYHQDDGKNFIKLLSTLREKLTDRGQTVHPNKYYEIGIAVSPNTRVADHVDMKEASNIVDLVNVMAYDYYGGWSQIVGHNSNLLPFDEHPPFSAFTTIKHYIEKGIETKKIIFGVPFYGRGYREVLNEKKNDVIGLSQKSNGIIQEYELSGVMEGGVIYYKNLKPYTNEGNTQGFAYHFDKTTLTPYLYSENKKFWITFENYESLQIKCFLIHRYNLGGFMIWELSQDYNEELISIVDVCKKIQIQYESNIPLKMEYFKAIGQHLK</sequence>
<dbReference type="InterPro" id="IPR001579">
    <property type="entry name" value="Glyco_hydro_18_chit_AS"/>
</dbReference>
<dbReference type="InterPro" id="IPR001223">
    <property type="entry name" value="Glyco_hydro18_cat"/>
</dbReference>
<organism evidence="10 11">
    <name type="scientific">Smittium megazygosporum</name>
    <dbReference type="NCBI Taxonomy" id="133381"/>
    <lineage>
        <taxon>Eukaryota</taxon>
        <taxon>Fungi</taxon>
        <taxon>Fungi incertae sedis</taxon>
        <taxon>Zoopagomycota</taxon>
        <taxon>Kickxellomycotina</taxon>
        <taxon>Harpellomycetes</taxon>
        <taxon>Harpellales</taxon>
        <taxon>Legeriomycetaceae</taxon>
        <taxon>Smittium</taxon>
    </lineage>
</organism>
<evidence type="ECO:0000313" key="10">
    <source>
        <dbReference type="EMBL" id="PVV01687.1"/>
    </source>
</evidence>
<keyword evidence="6" id="KW-0624">Polysaccharide degradation</keyword>
<dbReference type="OrthoDB" id="73875at2759"/>
<evidence type="ECO:0000256" key="5">
    <source>
        <dbReference type="ARBA" id="ARBA00023295"/>
    </source>
</evidence>
<dbReference type="PANTHER" id="PTHR11177:SF317">
    <property type="entry name" value="CHITINASE 12-RELATED"/>
    <property type="match status" value="1"/>
</dbReference>
<dbReference type="Pfam" id="PF00704">
    <property type="entry name" value="Glyco_hydro_18"/>
    <property type="match status" value="1"/>
</dbReference>
<comment type="similarity">
    <text evidence="8">Belongs to the glycosyl hydrolase 18 family.</text>
</comment>
<dbReference type="EMBL" id="MBFS01000883">
    <property type="protein sequence ID" value="PVV01687.1"/>
    <property type="molecule type" value="Genomic_DNA"/>
</dbReference>
<dbReference type="CDD" id="cd06548">
    <property type="entry name" value="GH18_chitinase"/>
    <property type="match status" value="1"/>
</dbReference>
<dbReference type="PROSITE" id="PS51910">
    <property type="entry name" value="GH18_2"/>
    <property type="match status" value="1"/>
</dbReference>
<dbReference type="GO" id="GO:0008843">
    <property type="term" value="F:endochitinase activity"/>
    <property type="evidence" value="ECO:0007669"/>
    <property type="project" value="UniProtKB-EC"/>
</dbReference>
<dbReference type="SUPFAM" id="SSF51445">
    <property type="entry name" value="(Trans)glycosidases"/>
    <property type="match status" value="1"/>
</dbReference>
<keyword evidence="11" id="KW-1185">Reference proteome</keyword>
<evidence type="ECO:0000256" key="3">
    <source>
        <dbReference type="ARBA" id="ARBA00023024"/>
    </source>
</evidence>
<comment type="caution">
    <text evidence="10">The sequence shown here is derived from an EMBL/GenBank/DDBJ whole genome shotgun (WGS) entry which is preliminary data.</text>
</comment>
<reference evidence="10 11" key="1">
    <citation type="journal article" date="2018" name="MBio">
        <title>Comparative Genomics Reveals the Core Gene Toolbox for the Fungus-Insect Symbiosis.</title>
        <authorList>
            <person name="Wang Y."/>
            <person name="Stata M."/>
            <person name="Wang W."/>
            <person name="Stajich J.E."/>
            <person name="White M.M."/>
            <person name="Moncalvo J.M."/>
        </authorList>
    </citation>
    <scope>NUCLEOTIDE SEQUENCE [LARGE SCALE GENOMIC DNA]</scope>
    <source>
        <strain evidence="10 11">SC-DP-2</strain>
    </source>
</reference>